<dbReference type="AlphaFoldDB" id="A0A656Z6Q2"/>
<protein>
    <submittedName>
        <fullName evidence="1">Uncharacterized protein</fullName>
    </submittedName>
</protein>
<evidence type="ECO:0000313" key="1">
    <source>
        <dbReference type="EMBL" id="KYB45185.1"/>
    </source>
</evidence>
<accession>A0A656Z6Q2</accession>
<dbReference type="EMBL" id="LUAY01006082">
    <property type="protein sequence ID" value="KYB45185.1"/>
    <property type="molecule type" value="Genomic_DNA"/>
</dbReference>
<proteinExistence type="predicted"/>
<name>A0A656Z6Q2_BRUAN</name>
<sequence>MAAKSAYPRTQIEIATNQGLFGPIPEWTMTVIAMSFIFKRVWMFKCPSETSGVAFEDAGFASTGNSEEKLCYGEINDDDLYI</sequence>
<comment type="caution">
    <text evidence="1">The sequence shown here is derived from an EMBL/GenBank/DDBJ whole genome shotgun (WGS) entry which is preliminary data.</text>
</comment>
<reference evidence="1" key="1">
    <citation type="submission" date="2016-02" db="EMBL/GenBank/DDBJ databases">
        <title>Genomic sequences of Ochrobactrum anthropi.</title>
        <authorList>
            <person name="Chudasama K.S."/>
            <person name="Thaker V.S."/>
        </authorList>
    </citation>
    <scope>NUCLEOTIDE SEQUENCE [LARGE SCALE GENOMIC DNA]</scope>
    <source>
        <strain evidence="1">SUBG007</strain>
    </source>
</reference>
<gene>
    <name evidence="1" type="ORF">AB664_12055</name>
</gene>
<organism evidence="1">
    <name type="scientific">Brucella anthropi</name>
    <name type="common">Ochrobactrum anthropi</name>
    <dbReference type="NCBI Taxonomy" id="529"/>
    <lineage>
        <taxon>Bacteria</taxon>
        <taxon>Pseudomonadati</taxon>
        <taxon>Pseudomonadota</taxon>
        <taxon>Alphaproteobacteria</taxon>
        <taxon>Hyphomicrobiales</taxon>
        <taxon>Brucellaceae</taxon>
        <taxon>Brucella/Ochrobactrum group</taxon>
        <taxon>Brucella</taxon>
    </lineage>
</organism>